<dbReference type="PANTHER" id="PTHR43799">
    <property type="entry name" value="AMINOTRANSFERASE, PUTATIVE-RELATED"/>
    <property type="match status" value="1"/>
</dbReference>
<dbReference type="Gene3D" id="3.40.640.10">
    <property type="entry name" value="Type I PLP-dependent aspartate aminotransferase-like (Major domain)"/>
    <property type="match status" value="1"/>
</dbReference>
<dbReference type="InterPro" id="IPR024551">
    <property type="entry name" value="AspAT_Ic"/>
</dbReference>
<proteinExistence type="predicted"/>
<dbReference type="SUPFAM" id="SSF53383">
    <property type="entry name" value="PLP-dependent transferases"/>
    <property type="match status" value="1"/>
</dbReference>
<name>A0A382E820_9ZZZZ</name>
<dbReference type="GO" id="GO:0004069">
    <property type="term" value="F:L-aspartate:2-oxoglutarate aminotransferase activity"/>
    <property type="evidence" value="ECO:0007669"/>
    <property type="project" value="InterPro"/>
</dbReference>
<dbReference type="EMBL" id="UINC01043155">
    <property type="protein sequence ID" value="SVB46790.1"/>
    <property type="molecule type" value="Genomic_DNA"/>
</dbReference>
<protein>
    <recommendedName>
        <fullName evidence="2">Aminotransferase class I/classII domain-containing protein</fullName>
    </recommendedName>
</protein>
<dbReference type="PANTHER" id="PTHR43799:SF1">
    <property type="entry name" value="ASPARTATE AMINOTRANSFERASE"/>
    <property type="match status" value="1"/>
</dbReference>
<dbReference type="Gene3D" id="3.90.1150.10">
    <property type="entry name" value="Aspartate Aminotransferase, domain 1"/>
    <property type="match status" value="1"/>
</dbReference>
<sequence>MNQSFDNLTYIENHYSELKSKGLDLDLARGKPHSSQLDLTNNLDGILSGSCNFGDLDIRNYGEIKGLRGCRELGAKILECPVEYVIAGGNSSLTLMYQYLMSLFLHGSGKGPWLSYDRVSFLCPVPGYDRHFKLCEEFGINMIPIPLTGNGPDISYVKKIVKKDPSIQGIWCVPKHSNPTGDIYSKECIEGLLEVCQLAKGDFKILWDNAYAVHDFYPSQPLPDIFKIAGKSNSLEAVIAFASTSKITFAGGGVSFIAMSERNLDIFLKHYSSITIGPDKVNQARHIMFFKGHEDLLIHMKKHAEILRPKFEIVEKWLSLQNYGSWTKPSGGYFVSFNTNPGLAKETIQLASEVGLKLTPAGSTYPYGVDPHDENIRIAPTACSEIELEEAMETFVVCVALAALRRKV</sequence>
<dbReference type="CDD" id="cd00609">
    <property type="entry name" value="AAT_like"/>
    <property type="match status" value="1"/>
</dbReference>
<organism evidence="1">
    <name type="scientific">marine metagenome</name>
    <dbReference type="NCBI Taxonomy" id="408172"/>
    <lineage>
        <taxon>unclassified sequences</taxon>
        <taxon>metagenomes</taxon>
        <taxon>ecological metagenomes</taxon>
    </lineage>
</organism>
<dbReference type="Pfam" id="PF12897">
    <property type="entry name" value="Asp_aminotransf"/>
    <property type="match status" value="1"/>
</dbReference>
<dbReference type="InterPro" id="IPR015424">
    <property type="entry name" value="PyrdxlP-dep_Trfase"/>
</dbReference>
<dbReference type="InterPro" id="IPR015422">
    <property type="entry name" value="PyrdxlP-dep_Trfase_small"/>
</dbReference>
<reference evidence="1" key="1">
    <citation type="submission" date="2018-05" db="EMBL/GenBank/DDBJ databases">
        <authorList>
            <person name="Lanie J.A."/>
            <person name="Ng W.-L."/>
            <person name="Kazmierczak K.M."/>
            <person name="Andrzejewski T.M."/>
            <person name="Davidsen T.M."/>
            <person name="Wayne K.J."/>
            <person name="Tettelin H."/>
            <person name="Glass J.I."/>
            <person name="Rusch D."/>
            <person name="Podicherti R."/>
            <person name="Tsui H.-C.T."/>
            <person name="Winkler M.E."/>
        </authorList>
    </citation>
    <scope>NUCLEOTIDE SEQUENCE</scope>
</reference>
<dbReference type="AlphaFoldDB" id="A0A382E820"/>
<gene>
    <name evidence="1" type="ORF">METZ01_LOCUS199644</name>
</gene>
<evidence type="ECO:0008006" key="2">
    <source>
        <dbReference type="Google" id="ProtNLM"/>
    </source>
</evidence>
<accession>A0A382E820</accession>
<evidence type="ECO:0000313" key="1">
    <source>
        <dbReference type="EMBL" id="SVB46790.1"/>
    </source>
</evidence>
<dbReference type="InterPro" id="IPR015421">
    <property type="entry name" value="PyrdxlP-dep_Trfase_major"/>
</dbReference>